<protein>
    <submittedName>
        <fullName evidence="1">736_t:CDS:1</fullName>
    </submittedName>
</protein>
<comment type="caution">
    <text evidence="1">The sequence shown here is derived from an EMBL/GenBank/DDBJ whole genome shotgun (WGS) entry which is preliminary data.</text>
</comment>
<organism evidence="1 2">
    <name type="scientific">Acaulospora colombiana</name>
    <dbReference type="NCBI Taxonomy" id="27376"/>
    <lineage>
        <taxon>Eukaryota</taxon>
        <taxon>Fungi</taxon>
        <taxon>Fungi incertae sedis</taxon>
        <taxon>Mucoromycota</taxon>
        <taxon>Glomeromycotina</taxon>
        <taxon>Glomeromycetes</taxon>
        <taxon>Diversisporales</taxon>
        <taxon>Acaulosporaceae</taxon>
        <taxon>Acaulospora</taxon>
    </lineage>
</organism>
<reference evidence="1" key="1">
    <citation type="submission" date="2021-06" db="EMBL/GenBank/DDBJ databases">
        <authorList>
            <person name="Kallberg Y."/>
            <person name="Tangrot J."/>
            <person name="Rosling A."/>
        </authorList>
    </citation>
    <scope>NUCLEOTIDE SEQUENCE</scope>
    <source>
        <strain evidence="1">CL356</strain>
    </source>
</reference>
<dbReference type="EMBL" id="CAJVPT010047681">
    <property type="protein sequence ID" value="CAG8740538.1"/>
    <property type="molecule type" value="Genomic_DNA"/>
</dbReference>
<sequence>MKEDRNALYDPASSTNLEGSWHQRMMMSRVIGNDIKGGEMDIAQGFWDLEECDPNTCGAVEMACP</sequence>
<gene>
    <name evidence="1" type="ORF">ACOLOM_LOCUS12152</name>
</gene>
<proteinExistence type="predicted"/>
<feature type="non-terminal residue" evidence="1">
    <location>
        <position position="65"/>
    </location>
</feature>
<dbReference type="Proteomes" id="UP000789525">
    <property type="component" value="Unassembled WGS sequence"/>
</dbReference>
<evidence type="ECO:0000313" key="2">
    <source>
        <dbReference type="Proteomes" id="UP000789525"/>
    </source>
</evidence>
<evidence type="ECO:0000313" key="1">
    <source>
        <dbReference type="EMBL" id="CAG8740538.1"/>
    </source>
</evidence>
<name>A0ACA9Q7A4_9GLOM</name>
<accession>A0ACA9Q7A4</accession>
<keyword evidence="2" id="KW-1185">Reference proteome</keyword>